<proteinExistence type="inferred from homology"/>
<dbReference type="RefSeq" id="WP_263740781.1">
    <property type="nucleotide sequence ID" value="NZ_JAOWKZ010000003.1"/>
</dbReference>
<dbReference type="InterPro" id="IPR036388">
    <property type="entry name" value="WH-like_DNA-bd_sf"/>
</dbReference>
<evidence type="ECO:0000256" key="1">
    <source>
        <dbReference type="ARBA" id="ARBA00009437"/>
    </source>
</evidence>
<keyword evidence="7" id="KW-1185">Reference proteome</keyword>
<evidence type="ECO:0000259" key="5">
    <source>
        <dbReference type="PROSITE" id="PS50931"/>
    </source>
</evidence>
<reference evidence="6 7" key="1">
    <citation type="submission" date="2022-10" db="EMBL/GenBank/DDBJ databases">
        <title>Defluviimonas sp. nov., isolated from ocean surface sediments.</title>
        <authorList>
            <person name="He W."/>
            <person name="Wang L."/>
            <person name="Zhang D.-F."/>
        </authorList>
    </citation>
    <scope>NUCLEOTIDE SEQUENCE [LARGE SCALE GENOMIC DNA]</scope>
    <source>
        <strain evidence="6 7">WL0050</strain>
    </source>
</reference>
<evidence type="ECO:0000256" key="3">
    <source>
        <dbReference type="ARBA" id="ARBA00023125"/>
    </source>
</evidence>
<keyword evidence="2" id="KW-0805">Transcription regulation</keyword>
<dbReference type="Gene3D" id="3.40.190.10">
    <property type="entry name" value="Periplasmic binding protein-like II"/>
    <property type="match status" value="2"/>
</dbReference>
<keyword evidence="3" id="KW-0238">DNA-binding</keyword>
<evidence type="ECO:0000256" key="4">
    <source>
        <dbReference type="ARBA" id="ARBA00023163"/>
    </source>
</evidence>
<gene>
    <name evidence="6" type="ORF">OEZ71_14845</name>
</gene>
<dbReference type="PANTHER" id="PTHR30537">
    <property type="entry name" value="HTH-TYPE TRANSCRIPTIONAL REGULATOR"/>
    <property type="match status" value="1"/>
</dbReference>
<protein>
    <submittedName>
        <fullName evidence="6">LysR family transcriptional regulator</fullName>
    </submittedName>
</protein>
<dbReference type="Proteomes" id="UP001652564">
    <property type="component" value="Unassembled WGS sequence"/>
</dbReference>
<dbReference type="InterPro" id="IPR058163">
    <property type="entry name" value="LysR-type_TF_proteobact-type"/>
</dbReference>
<dbReference type="InterPro" id="IPR005119">
    <property type="entry name" value="LysR_subst-bd"/>
</dbReference>
<sequence length="296" mass="32603">MKWTDIPPLNSLRAFLALAENDSYAAAGRALNVSHGAVMQQVRALENRLGVALVERSGRGVILTPQGQTLARDLADGFAIIELGIGHLTGDEGRRPVKVSMSPAFAISWMMPRLPDFKRRHPDIALTLMPTSEILELHPGGVEIAVRYTDRQNLPDLADIDVLLLADMVAVCTPGIVGELEITRASQLADLPWLEELGTDEAMDWFLRKAGETAKPPVASQMPGNLIMEAVRRGDGVTYTARPFVEAEIRAGTLVEFFPDPHFGVYFLETVPEPNRAPVRTFLRWLRRQAGPVRPV</sequence>
<dbReference type="PROSITE" id="PS50931">
    <property type="entry name" value="HTH_LYSR"/>
    <property type="match status" value="1"/>
</dbReference>
<keyword evidence="4" id="KW-0804">Transcription</keyword>
<dbReference type="SUPFAM" id="SSF46785">
    <property type="entry name" value="Winged helix' DNA-binding domain"/>
    <property type="match status" value="1"/>
</dbReference>
<evidence type="ECO:0000256" key="2">
    <source>
        <dbReference type="ARBA" id="ARBA00023015"/>
    </source>
</evidence>
<name>A0ABT2ZRA3_9RHOB</name>
<accession>A0ABT2ZRA3</accession>
<dbReference type="SUPFAM" id="SSF53850">
    <property type="entry name" value="Periplasmic binding protein-like II"/>
    <property type="match status" value="1"/>
</dbReference>
<comment type="similarity">
    <text evidence="1">Belongs to the LysR transcriptional regulatory family.</text>
</comment>
<dbReference type="EMBL" id="JAOWKZ010000003">
    <property type="protein sequence ID" value="MCV2873577.1"/>
    <property type="molecule type" value="Genomic_DNA"/>
</dbReference>
<dbReference type="Pfam" id="PF03466">
    <property type="entry name" value="LysR_substrate"/>
    <property type="match status" value="1"/>
</dbReference>
<dbReference type="InterPro" id="IPR000847">
    <property type="entry name" value="LysR_HTH_N"/>
</dbReference>
<feature type="domain" description="HTH lysR-type" evidence="5">
    <location>
        <begin position="7"/>
        <end position="64"/>
    </location>
</feature>
<evidence type="ECO:0000313" key="7">
    <source>
        <dbReference type="Proteomes" id="UP001652564"/>
    </source>
</evidence>
<dbReference type="Pfam" id="PF00126">
    <property type="entry name" value="HTH_1"/>
    <property type="match status" value="1"/>
</dbReference>
<evidence type="ECO:0000313" key="6">
    <source>
        <dbReference type="EMBL" id="MCV2873577.1"/>
    </source>
</evidence>
<organism evidence="6 7">
    <name type="scientific">Albidovulum litorale</name>
    <dbReference type="NCBI Taxonomy" id="2984134"/>
    <lineage>
        <taxon>Bacteria</taxon>
        <taxon>Pseudomonadati</taxon>
        <taxon>Pseudomonadota</taxon>
        <taxon>Alphaproteobacteria</taxon>
        <taxon>Rhodobacterales</taxon>
        <taxon>Paracoccaceae</taxon>
        <taxon>Albidovulum</taxon>
    </lineage>
</organism>
<dbReference type="PANTHER" id="PTHR30537:SF74">
    <property type="entry name" value="HTH-TYPE TRANSCRIPTIONAL REGULATOR TRPI"/>
    <property type="match status" value="1"/>
</dbReference>
<dbReference type="Gene3D" id="1.10.10.10">
    <property type="entry name" value="Winged helix-like DNA-binding domain superfamily/Winged helix DNA-binding domain"/>
    <property type="match status" value="1"/>
</dbReference>
<comment type="caution">
    <text evidence="6">The sequence shown here is derived from an EMBL/GenBank/DDBJ whole genome shotgun (WGS) entry which is preliminary data.</text>
</comment>
<dbReference type="InterPro" id="IPR036390">
    <property type="entry name" value="WH_DNA-bd_sf"/>
</dbReference>